<comment type="caution">
    <text evidence="1">The sequence shown here is derived from an EMBL/GenBank/DDBJ whole genome shotgun (WGS) entry which is preliminary data.</text>
</comment>
<evidence type="ECO:0000313" key="2">
    <source>
        <dbReference type="Proteomes" id="UP000177801"/>
    </source>
</evidence>
<reference evidence="1 2" key="1">
    <citation type="journal article" date="2016" name="Nat. Commun.">
        <title>Thousands of microbial genomes shed light on interconnected biogeochemical processes in an aquifer system.</title>
        <authorList>
            <person name="Anantharaman K."/>
            <person name="Brown C.T."/>
            <person name="Hug L.A."/>
            <person name="Sharon I."/>
            <person name="Castelle C.J."/>
            <person name="Probst A.J."/>
            <person name="Thomas B.C."/>
            <person name="Singh A."/>
            <person name="Wilkins M.J."/>
            <person name="Karaoz U."/>
            <person name="Brodie E.L."/>
            <person name="Williams K.H."/>
            <person name="Hubbard S.S."/>
            <person name="Banfield J.F."/>
        </authorList>
    </citation>
    <scope>NUCLEOTIDE SEQUENCE [LARGE SCALE GENOMIC DNA]</scope>
</reference>
<accession>A0A1G1ZDC1</accession>
<evidence type="ECO:0000313" key="1">
    <source>
        <dbReference type="EMBL" id="OGY62615.1"/>
    </source>
</evidence>
<proteinExistence type="predicted"/>
<organism evidence="1 2">
    <name type="scientific">Candidatus Colwellbacteria bacterium RIFCSPLOWO2_12_FULL_46_17</name>
    <dbReference type="NCBI Taxonomy" id="1797695"/>
    <lineage>
        <taxon>Bacteria</taxon>
        <taxon>Candidatus Colwelliibacteriota</taxon>
    </lineage>
</organism>
<dbReference type="Proteomes" id="UP000177801">
    <property type="component" value="Unassembled WGS sequence"/>
</dbReference>
<gene>
    <name evidence="1" type="ORF">A3G58_00340</name>
</gene>
<dbReference type="AlphaFoldDB" id="A0A1G1ZDC1"/>
<name>A0A1G1ZDC1_9BACT</name>
<sequence length="125" mass="14154">MSPDFGRGLTVARFYGIKKAEPYGRNTMRKLRGIIAELAEAQVSLSQALHRRAGAKIDRAIEFSTRELGMHKRDVHRADLAYVPPLSQKWEEQEAVFEVEIVNIETKIADLIHELIEVEDLEPAG</sequence>
<dbReference type="EMBL" id="MHJD01000007">
    <property type="protein sequence ID" value="OGY62615.1"/>
    <property type="molecule type" value="Genomic_DNA"/>
</dbReference>
<protein>
    <submittedName>
        <fullName evidence="1">Uncharacterized protein</fullName>
    </submittedName>
</protein>